<keyword evidence="3" id="KW-1185">Reference proteome</keyword>
<feature type="compositionally biased region" description="Low complexity" evidence="1">
    <location>
        <begin position="303"/>
        <end position="333"/>
    </location>
</feature>
<protein>
    <submittedName>
        <fullName evidence="2">Uncharacterized protein</fullName>
    </submittedName>
</protein>
<evidence type="ECO:0000256" key="1">
    <source>
        <dbReference type="SAM" id="MobiDB-lite"/>
    </source>
</evidence>
<dbReference type="AlphaFoldDB" id="A0A2G5VNQ4"/>
<dbReference type="InterPro" id="IPR005514">
    <property type="entry name" value="DUF316"/>
</dbReference>
<evidence type="ECO:0000313" key="3">
    <source>
        <dbReference type="Proteomes" id="UP000230233"/>
    </source>
</evidence>
<organism evidence="2 3">
    <name type="scientific">Caenorhabditis nigoni</name>
    <dbReference type="NCBI Taxonomy" id="1611254"/>
    <lineage>
        <taxon>Eukaryota</taxon>
        <taxon>Metazoa</taxon>
        <taxon>Ecdysozoa</taxon>
        <taxon>Nematoda</taxon>
        <taxon>Chromadorea</taxon>
        <taxon>Rhabditida</taxon>
        <taxon>Rhabditina</taxon>
        <taxon>Rhabditomorpha</taxon>
        <taxon>Rhabditoidea</taxon>
        <taxon>Rhabditidae</taxon>
        <taxon>Peloderinae</taxon>
        <taxon>Caenorhabditis</taxon>
    </lineage>
</organism>
<gene>
    <name evidence="2" type="primary">Cnig_chr_I.g3015</name>
    <name evidence="2" type="ORF">B9Z55_003015</name>
</gene>
<dbReference type="EMBL" id="PDUG01000001">
    <property type="protein sequence ID" value="PIC53216.1"/>
    <property type="molecule type" value="Genomic_DNA"/>
</dbReference>
<evidence type="ECO:0000313" key="2">
    <source>
        <dbReference type="EMBL" id="PIC53216.1"/>
    </source>
</evidence>
<dbReference type="PANTHER" id="PTHR34005:SF1">
    <property type="entry name" value="PROTEIN CBG15054"/>
    <property type="match status" value="1"/>
</dbReference>
<dbReference type="Proteomes" id="UP000230233">
    <property type="component" value="Chromosome I"/>
</dbReference>
<comment type="caution">
    <text evidence="2">The sequence shown here is derived from an EMBL/GenBank/DDBJ whole genome shotgun (WGS) entry which is preliminary data.</text>
</comment>
<dbReference type="PANTHER" id="PTHR34005">
    <property type="entry name" value="PROTEIN CBG15054-RELATED"/>
    <property type="match status" value="1"/>
</dbReference>
<dbReference type="OrthoDB" id="5898078at2759"/>
<accession>A0A2G5VNQ4</accession>
<reference evidence="3" key="1">
    <citation type="submission" date="2017-10" db="EMBL/GenBank/DDBJ databases">
        <title>Rapid genome shrinkage in a self-fertile nematode reveals novel sperm competition proteins.</title>
        <authorList>
            <person name="Yin D."/>
            <person name="Schwarz E.M."/>
            <person name="Thomas C.G."/>
            <person name="Felde R.L."/>
            <person name="Korf I.F."/>
            <person name="Cutter A.D."/>
            <person name="Schartner C.M."/>
            <person name="Ralston E.J."/>
            <person name="Meyer B.J."/>
            <person name="Haag E.S."/>
        </authorList>
    </citation>
    <scope>NUCLEOTIDE SEQUENCE [LARGE SCALE GENOMIC DNA]</scope>
    <source>
        <strain evidence="3">JU1422</strain>
    </source>
</reference>
<name>A0A2G5VNQ4_9PELO</name>
<feature type="region of interest" description="Disordered" evidence="1">
    <location>
        <begin position="303"/>
        <end position="335"/>
    </location>
</feature>
<dbReference type="Pfam" id="PF03761">
    <property type="entry name" value="DUF316"/>
    <property type="match status" value="1"/>
</dbReference>
<proteinExistence type="predicted"/>
<sequence length="427" mass="48029">MFWNRNTKFHQIILIGIFSILIGSSEPFKNLSFVENQSRLKTCGNFKLQKFPDSRFNEDNQIIFNDTSLFDTSVLDKLVATTGVWITNPPSAFYATATAISPHHVLTSSYVVLDEKKNWRYIPQPAKCTGSADIEVPSDVLKAFTDLPLTGAKILNICNSTSNQFNIKEDVSRKLMLAEIKDGHFNNYFCLANEAKIKHEDTLYSYGRAWDPNYYQLYVRKLTFDKFFHDMIVTFGYKAKDDFASALVKEKDGKHMLLAVGMGFEGQTTGKGQAEFYSMEHKKLKNKVCKLAGICDVPIITTTTSTTPPTTTTTTTTQTPTTPSTTPEKPNTTISATSATIPLPKTLATSIPTKAPEPSEPLENPNRRLEMDVDEEYEEYLARKKESEKDYEDVDDDIVVSRDFFAKAGQRELSVFLLVLIIAIGFV</sequence>